<dbReference type="CDD" id="cd06127">
    <property type="entry name" value="DEDDh"/>
    <property type="match status" value="1"/>
</dbReference>
<dbReference type="SUPFAM" id="SSF53098">
    <property type="entry name" value="Ribonuclease H-like"/>
    <property type="match status" value="1"/>
</dbReference>
<dbReference type="GO" id="GO:0045004">
    <property type="term" value="P:DNA replication proofreading"/>
    <property type="evidence" value="ECO:0007669"/>
    <property type="project" value="TreeGrafter"/>
</dbReference>
<dbReference type="PROSITE" id="PS50164">
    <property type="entry name" value="GIY_YIG"/>
    <property type="match status" value="1"/>
</dbReference>
<dbReference type="GO" id="GO:0008408">
    <property type="term" value="F:3'-5' exonuclease activity"/>
    <property type="evidence" value="ECO:0007669"/>
    <property type="project" value="TreeGrafter"/>
</dbReference>
<evidence type="ECO:0000256" key="1">
    <source>
        <dbReference type="ARBA" id="ARBA00025483"/>
    </source>
</evidence>
<feature type="domain" description="GIY-YIG" evidence="3">
    <location>
        <begin position="199"/>
        <end position="275"/>
    </location>
</feature>
<evidence type="ECO:0000256" key="2">
    <source>
        <dbReference type="ARBA" id="ARBA00026073"/>
    </source>
</evidence>
<organism evidence="4 5">
    <name type="scientific">Subsaximicrobium wynnwilliamsii</name>
    <dbReference type="NCBI Taxonomy" id="291179"/>
    <lineage>
        <taxon>Bacteria</taxon>
        <taxon>Pseudomonadati</taxon>
        <taxon>Bacteroidota</taxon>
        <taxon>Flavobacteriia</taxon>
        <taxon>Flavobacteriales</taxon>
        <taxon>Flavobacteriaceae</taxon>
        <taxon>Subsaximicrobium</taxon>
    </lineage>
</organism>
<dbReference type="SUPFAM" id="SSF82771">
    <property type="entry name" value="GIY-YIG endonuclease"/>
    <property type="match status" value="1"/>
</dbReference>
<dbReference type="AlphaFoldDB" id="A0A5C6ZBS9"/>
<dbReference type="Gene3D" id="3.30.420.10">
    <property type="entry name" value="Ribonuclease H-like superfamily/Ribonuclease H"/>
    <property type="match status" value="1"/>
</dbReference>
<comment type="function">
    <text evidence="1">DNA polymerase III is a complex, multichain enzyme responsible for most of the replicative synthesis in bacteria. The epsilon subunit contain the editing function and is a proofreading 3'-5' exonuclease.</text>
</comment>
<evidence type="ECO:0000313" key="4">
    <source>
        <dbReference type="EMBL" id="TXD86930.1"/>
    </source>
</evidence>
<dbReference type="OrthoDB" id="9803913at2"/>
<dbReference type="NCBIfam" id="TIGR00573">
    <property type="entry name" value="dnaq"/>
    <property type="match status" value="1"/>
</dbReference>
<dbReference type="CDD" id="cd10434">
    <property type="entry name" value="GIY-YIG_UvrC_Cho"/>
    <property type="match status" value="1"/>
</dbReference>
<dbReference type="PANTHER" id="PTHR30231:SF37">
    <property type="entry name" value="EXODEOXYRIBONUCLEASE 10"/>
    <property type="match status" value="1"/>
</dbReference>
<dbReference type="InterPro" id="IPR036397">
    <property type="entry name" value="RNaseH_sf"/>
</dbReference>
<dbReference type="Pfam" id="PF00929">
    <property type="entry name" value="RNase_T"/>
    <property type="match status" value="1"/>
</dbReference>
<dbReference type="InterPro" id="IPR012337">
    <property type="entry name" value="RNaseH-like_sf"/>
</dbReference>
<dbReference type="InterPro" id="IPR006054">
    <property type="entry name" value="DnaQ"/>
</dbReference>
<dbReference type="PANTHER" id="PTHR30231">
    <property type="entry name" value="DNA POLYMERASE III SUBUNIT EPSILON"/>
    <property type="match status" value="1"/>
</dbReference>
<gene>
    <name evidence="4" type="ORF">ESY86_18885</name>
</gene>
<dbReference type="RefSeq" id="WP_147088275.1">
    <property type="nucleotide sequence ID" value="NZ_VORM01000036.1"/>
</dbReference>
<dbReference type="EMBL" id="VORO01000034">
    <property type="protein sequence ID" value="TXD86930.1"/>
    <property type="molecule type" value="Genomic_DNA"/>
</dbReference>
<sequence>MLNNQIYTIIDVETTGRGNKMTEISIFKYDGQHVIDEFTSLVNPNAFIPAHITALTGIDNAMVADAPVFAEIAEAILRITENTIFVAHNVNFDYNIIRNEFKAIGKDFRRKKLCTVRLSRSLIPGLRSYSLGKLCKSLEIHISDRHRARGDAEATVTLFEQLLAKTEAEAVFTKFLKRDSKEATLPPHLPSRIFDAIPNETGVYFFRNKKGKIIYVGKAKNLKKRVLGHFYDKSEKELDLCRETADIDFELSGTELIALLMEDAAIKHHYPQYNKASKRPTKSFAIFSYQDRGGVWHLAFNNFKSAPNPLITFYNLRDCRLYLEQLCALFELCPKYCHLQENVQECSHFWIDTCRGICKSDEAVETYNERVQLAIAHISSASQNVVIKQKGRHEEEEAFIVVKDGLYQGYGFVEKDIQIAHDDELEPHLIKQKNNGDVQRLLKKELLKRIGKVELMQPAS</sequence>
<dbReference type="GO" id="GO:0003887">
    <property type="term" value="F:DNA-directed DNA polymerase activity"/>
    <property type="evidence" value="ECO:0007669"/>
    <property type="project" value="InterPro"/>
</dbReference>
<dbReference type="SMART" id="SM00465">
    <property type="entry name" value="GIYc"/>
    <property type="match status" value="1"/>
</dbReference>
<evidence type="ECO:0000313" key="5">
    <source>
        <dbReference type="Proteomes" id="UP000321578"/>
    </source>
</evidence>
<evidence type="ECO:0000259" key="3">
    <source>
        <dbReference type="PROSITE" id="PS50164"/>
    </source>
</evidence>
<dbReference type="GO" id="GO:0003677">
    <property type="term" value="F:DNA binding"/>
    <property type="evidence" value="ECO:0007669"/>
    <property type="project" value="InterPro"/>
</dbReference>
<protein>
    <submittedName>
        <fullName evidence="4">DNA polymerase III subunit epsilon</fullName>
    </submittedName>
</protein>
<dbReference type="InterPro" id="IPR047296">
    <property type="entry name" value="GIY-YIG_UvrC_Cho"/>
</dbReference>
<dbReference type="Proteomes" id="UP000321578">
    <property type="component" value="Unassembled WGS sequence"/>
</dbReference>
<dbReference type="SMART" id="SM00479">
    <property type="entry name" value="EXOIII"/>
    <property type="match status" value="1"/>
</dbReference>
<dbReference type="InterPro" id="IPR013520">
    <property type="entry name" value="Ribonucl_H"/>
</dbReference>
<keyword evidence="5" id="KW-1185">Reference proteome</keyword>
<reference evidence="4 5" key="1">
    <citation type="submission" date="2019-08" db="EMBL/GenBank/DDBJ databases">
        <title>Genomes of Subsaximicrobium wynnwilliamsii strains.</title>
        <authorList>
            <person name="Bowman J.P."/>
        </authorList>
    </citation>
    <scope>NUCLEOTIDE SEQUENCE [LARGE SCALE GENOMIC DNA]</scope>
    <source>
        <strain evidence="4 5">2-80-2</strain>
    </source>
</reference>
<dbReference type="Pfam" id="PF01541">
    <property type="entry name" value="GIY-YIG"/>
    <property type="match status" value="1"/>
</dbReference>
<proteinExistence type="predicted"/>
<accession>A0A5C6ZBS9</accession>
<dbReference type="GO" id="GO:0005829">
    <property type="term" value="C:cytosol"/>
    <property type="evidence" value="ECO:0007669"/>
    <property type="project" value="TreeGrafter"/>
</dbReference>
<comment type="caution">
    <text evidence="4">The sequence shown here is derived from an EMBL/GenBank/DDBJ whole genome shotgun (WGS) entry which is preliminary data.</text>
</comment>
<name>A0A5C6ZBS9_9FLAO</name>
<dbReference type="Gene3D" id="3.40.1440.10">
    <property type="entry name" value="GIY-YIG endonuclease"/>
    <property type="match status" value="1"/>
</dbReference>
<dbReference type="InterPro" id="IPR035901">
    <property type="entry name" value="GIY-YIG_endonuc_sf"/>
</dbReference>
<dbReference type="GO" id="GO:0006289">
    <property type="term" value="P:nucleotide-excision repair"/>
    <property type="evidence" value="ECO:0007669"/>
    <property type="project" value="InterPro"/>
</dbReference>
<comment type="subunit">
    <text evidence="2">DNA polymerase III contains a core (composed of alpha, epsilon and theta chains) that associates with a tau subunit. This core dimerizes to form the POLIII' complex. PolIII' associates with the gamma complex (composed of gamma, delta, delta', psi and chi chains) and with the beta chain to form the complete DNA polymerase III complex.</text>
</comment>
<dbReference type="FunFam" id="3.30.420.10:FF:000045">
    <property type="entry name" value="3'-5' exonuclease DinG"/>
    <property type="match status" value="1"/>
</dbReference>
<dbReference type="InterPro" id="IPR000305">
    <property type="entry name" value="GIY-YIG_endonuc"/>
</dbReference>